<proteinExistence type="predicted"/>
<reference evidence="8 9" key="1">
    <citation type="submission" date="2020-02" db="EMBL/GenBank/DDBJ databases">
        <title>Draft Genome Sequence of Verrucosispora sp. Strain CWR15, Isolated from Gulf of Mexico Sponge.</title>
        <authorList>
            <person name="Kennedy S.J."/>
            <person name="Cella E."/>
            <person name="Azarian T."/>
            <person name="Baker B.J."/>
            <person name="Shaw L.N."/>
        </authorList>
    </citation>
    <scope>NUCLEOTIDE SEQUENCE [LARGE SCALE GENOMIC DNA]</scope>
    <source>
        <strain evidence="8 9">CWR15</strain>
    </source>
</reference>
<dbReference type="AlphaFoldDB" id="A0A6M1L7B2"/>
<protein>
    <submittedName>
        <fullName evidence="8">ABC transporter permease</fullName>
    </submittedName>
</protein>
<dbReference type="GO" id="GO:0022857">
    <property type="term" value="F:transmembrane transporter activity"/>
    <property type="evidence" value="ECO:0007669"/>
    <property type="project" value="InterPro"/>
</dbReference>
<evidence type="ECO:0000313" key="9">
    <source>
        <dbReference type="Proteomes" id="UP000478148"/>
    </source>
</evidence>
<keyword evidence="2" id="KW-1003">Cell membrane</keyword>
<comment type="caution">
    <text evidence="8">The sequence shown here is derived from an EMBL/GenBank/DDBJ whole genome shotgun (WGS) entry which is preliminary data.</text>
</comment>
<evidence type="ECO:0000256" key="4">
    <source>
        <dbReference type="ARBA" id="ARBA00022989"/>
    </source>
</evidence>
<keyword evidence="9" id="KW-1185">Reference proteome</keyword>
<dbReference type="PANTHER" id="PTHR32196">
    <property type="entry name" value="ABC TRANSPORTER PERMEASE PROTEIN YPHD-RELATED-RELATED"/>
    <property type="match status" value="1"/>
</dbReference>
<keyword evidence="5 7" id="KW-0472">Membrane</keyword>
<feature type="transmembrane region" description="Helical" evidence="7">
    <location>
        <begin position="226"/>
        <end position="245"/>
    </location>
</feature>
<sequence>MSDAGNRFRTLLGHRLFWPVAVLVVMLAANTVYRPGFLAVELNNGHLYGTPIDILRLSAPLILVALGMTLVISTGGIDLSVGSVCAISGAIACLYISRAPDQDNLVTVLTALAMALGVALVLGAWNGVLVSVIGIQPIIATLILMVAGRGLAQLIAEGQIITINSGPYRAIGLGHLLTLPLAIFIALAAALLVAAFTRRTALGMIVESVGGNREASRLAGIRSGRVVFLVYVVSAACAAIAGFMMTANVSSADGNNTGLWVELDAILAVVIGGTSLAGGRFYLGGTILGALIIQTLTTTVYAMNISPQTALLFKAVVVIAVCLIQAPAFRAKFRRRRAGTPPPPQSSPQRQKEQVPA</sequence>
<feature type="region of interest" description="Disordered" evidence="6">
    <location>
        <begin position="335"/>
        <end position="357"/>
    </location>
</feature>
<dbReference type="RefSeq" id="WP_164447106.1">
    <property type="nucleotide sequence ID" value="NZ_SAIY01000003.1"/>
</dbReference>
<feature type="transmembrane region" description="Helical" evidence="7">
    <location>
        <begin position="176"/>
        <end position="196"/>
    </location>
</feature>
<feature type="transmembrane region" description="Helical" evidence="7">
    <location>
        <begin position="79"/>
        <end position="99"/>
    </location>
</feature>
<dbReference type="PANTHER" id="PTHR32196:SF19">
    <property type="entry name" value="GALACTOFURANOSE TRANSPORTER PERMEASE PROTEIN YTFT"/>
    <property type="match status" value="1"/>
</dbReference>
<keyword evidence="4 7" id="KW-1133">Transmembrane helix</keyword>
<feature type="transmembrane region" description="Helical" evidence="7">
    <location>
        <begin position="16"/>
        <end position="34"/>
    </location>
</feature>
<gene>
    <name evidence="8" type="ORF">ENC19_11170</name>
</gene>
<evidence type="ECO:0000256" key="1">
    <source>
        <dbReference type="ARBA" id="ARBA00004651"/>
    </source>
</evidence>
<feature type="transmembrane region" description="Helical" evidence="7">
    <location>
        <begin position="309"/>
        <end position="329"/>
    </location>
</feature>
<comment type="subcellular location">
    <subcellularLocation>
        <location evidence="1">Cell membrane</location>
        <topology evidence="1">Multi-pass membrane protein</topology>
    </subcellularLocation>
</comment>
<evidence type="ECO:0000256" key="2">
    <source>
        <dbReference type="ARBA" id="ARBA00022475"/>
    </source>
</evidence>
<feature type="transmembrane region" description="Helical" evidence="7">
    <location>
        <begin position="105"/>
        <end position="125"/>
    </location>
</feature>
<name>A0A6M1L7B2_9ACTN</name>
<dbReference type="Proteomes" id="UP000478148">
    <property type="component" value="Unassembled WGS sequence"/>
</dbReference>
<evidence type="ECO:0000256" key="6">
    <source>
        <dbReference type="SAM" id="MobiDB-lite"/>
    </source>
</evidence>
<keyword evidence="3 7" id="KW-0812">Transmembrane</keyword>
<feature type="transmembrane region" description="Helical" evidence="7">
    <location>
        <begin position="257"/>
        <end position="274"/>
    </location>
</feature>
<organism evidence="8 9">
    <name type="scientific">Verrucosispora sioxanthis</name>
    <dbReference type="NCBI Taxonomy" id="2499994"/>
    <lineage>
        <taxon>Bacteria</taxon>
        <taxon>Bacillati</taxon>
        <taxon>Actinomycetota</taxon>
        <taxon>Actinomycetes</taxon>
        <taxon>Micromonosporales</taxon>
        <taxon>Micromonosporaceae</taxon>
        <taxon>Micromonospora</taxon>
    </lineage>
</organism>
<feature type="transmembrane region" description="Helical" evidence="7">
    <location>
        <begin position="54"/>
        <end position="72"/>
    </location>
</feature>
<dbReference type="GO" id="GO:0005886">
    <property type="term" value="C:plasma membrane"/>
    <property type="evidence" value="ECO:0007669"/>
    <property type="project" value="UniProtKB-SubCell"/>
</dbReference>
<feature type="transmembrane region" description="Helical" evidence="7">
    <location>
        <begin position="281"/>
        <end position="303"/>
    </location>
</feature>
<evidence type="ECO:0000256" key="7">
    <source>
        <dbReference type="SAM" id="Phobius"/>
    </source>
</evidence>
<evidence type="ECO:0000256" key="5">
    <source>
        <dbReference type="ARBA" id="ARBA00023136"/>
    </source>
</evidence>
<evidence type="ECO:0000256" key="3">
    <source>
        <dbReference type="ARBA" id="ARBA00022692"/>
    </source>
</evidence>
<feature type="transmembrane region" description="Helical" evidence="7">
    <location>
        <begin position="137"/>
        <end position="156"/>
    </location>
</feature>
<dbReference type="EMBL" id="SAIY01000003">
    <property type="protein sequence ID" value="NGM13183.1"/>
    <property type="molecule type" value="Genomic_DNA"/>
</dbReference>
<accession>A0A6M1L7B2</accession>
<dbReference type="CDD" id="cd06579">
    <property type="entry name" value="TM_PBP1_transp_AraH_like"/>
    <property type="match status" value="1"/>
</dbReference>
<dbReference type="InterPro" id="IPR001851">
    <property type="entry name" value="ABC_transp_permease"/>
</dbReference>
<evidence type="ECO:0000313" key="8">
    <source>
        <dbReference type="EMBL" id="NGM13183.1"/>
    </source>
</evidence>
<dbReference type="Pfam" id="PF02653">
    <property type="entry name" value="BPD_transp_2"/>
    <property type="match status" value="1"/>
</dbReference>